<reference evidence="1" key="1">
    <citation type="submission" date="2018-05" db="EMBL/GenBank/DDBJ databases">
        <authorList>
            <person name="Lanie J.A."/>
            <person name="Ng W.-L."/>
            <person name="Kazmierczak K.M."/>
            <person name="Andrzejewski T.M."/>
            <person name="Davidsen T.M."/>
            <person name="Wayne K.J."/>
            <person name="Tettelin H."/>
            <person name="Glass J.I."/>
            <person name="Rusch D."/>
            <person name="Podicherti R."/>
            <person name="Tsui H.-C.T."/>
            <person name="Winkler M.E."/>
        </authorList>
    </citation>
    <scope>NUCLEOTIDE SEQUENCE</scope>
</reference>
<gene>
    <name evidence="1" type="ORF">METZ01_LOCUS23739</name>
</gene>
<accession>A0A381PV10</accession>
<dbReference type="EMBL" id="UINC01001105">
    <property type="protein sequence ID" value="SUZ70885.1"/>
    <property type="molecule type" value="Genomic_DNA"/>
</dbReference>
<organism evidence="1">
    <name type="scientific">marine metagenome</name>
    <dbReference type="NCBI Taxonomy" id="408172"/>
    <lineage>
        <taxon>unclassified sequences</taxon>
        <taxon>metagenomes</taxon>
        <taxon>ecological metagenomes</taxon>
    </lineage>
</organism>
<protein>
    <submittedName>
        <fullName evidence="1">Uncharacterized protein</fullName>
    </submittedName>
</protein>
<evidence type="ECO:0000313" key="1">
    <source>
        <dbReference type="EMBL" id="SUZ70885.1"/>
    </source>
</evidence>
<proteinExistence type="predicted"/>
<sequence length="198" mass="21285">MVSAGVILFGVRPIYGDLTDARERLAAERGVLAREIQLIESAAVLPKHIEEALRKTAAVDLRLLEAPSRILAEGQLTDLLESSAVLSRVLLREIESIAPARGTEPPPGTETLRLSVSGESDLEGVLTFLDTMESGLLLVRVTGLALEPVLARPETDGDSQAEPIPTGVVEFQLIIESYLKTDGPVAQVQLVREGEENT</sequence>
<dbReference type="AlphaFoldDB" id="A0A381PV10"/>
<name>A0A381PV10_9ZZZZ</name>